<feature type="domain" description="GP-PDE" evidence="7">
    <location>
        <begin position="348"/>
        <end position="643"/>
    </location>
</feature>
<dbReference type="PANTHER" id="PTHR22958:SF1">
    <property type="entry name" value="GLYCEROPHOSPHOCHOLINE PHOSPHODIESTERASE GPCPD1"/>
    <property type="match status" value="1"/>
</dbReference>
<dbReference type="FunFam" id="3.15.10.30:FF:000001">
    <property type="entry name" value="Takeout-like protein 1"/>
    <property type="match status" value="1"/>
</dbReference>
<proteinExistence type="inferred from homology"/>
<gene>
    <name evidence="8" type="ORF">CLUMA_CG013244</name>
</gene>
<dbReference type="Pfam" id="PF03009">
    <property type="entry name" value="GDPD"/>
    <property type="match status" value="1"/>
</dbReference>
<dbReference type="PROSITE" id="PS51704">
    <property type="entry name" value="GP_PDE"/>
    <property type="match status" value="1"/>
</dbReference>
<dbReference type="Pfam" id="PF00686">
    <property type="entry name" value="CBM_20"/>
    <property type="match status" value="1"/>
</dbReference>
<dbReference type="Proteomes" id="UP000183832">
    <property type="component" value="Unassembled WGS sequence"/>
</dbReference>
<dbReference type="PANTHER" id="PTHR22958">
    <property type="entry name" value="GLYCEROPHOSPHORYL DIESTER PHOSPHODIESTERASE"/>
    <property type="match status" value="1"/>
</dbReference>
<comment type="similarity">
    <text evidence="1">Belongs to the glycerophosphoryl diester phosphodiesterase family.</text>
</comment>
<dbReference type="InterPro" id="IPR038606">
    <property type="entry name" value="To_sf"/>
</dbReference>
<keyword evidence="2" id="KW-0732">Signal</keyword>
<evidence type="ECO:0000256" key="5">
    <source>
        <dbReference type="ARBA" id="ARBA00060902"/>
    </source>
</evidence>
<reference evidence="8 9" key="1">
    <citation type="submission" date="2015-04" db="EMBL/GenBank/DDBJ databases">
        <authorList>
            <person name="Syromyatnikov M.Y."/>
            <person name="Popov V.N."/>
        </authorList>
    </citation>
    <scope>NUCLEOTIDE SEQUENCE [LARGE SCALE GENOMIC DNA]</scope>
</reference>
<dbReference type="InterPro" id="IPR030395">
    <property type="entry name" value="GP_PDE_dom"/>
</dbReference>
<dbReference type="PROSITE" id="PS51166">
    <property type="entry name" value="CBM20"/>
    <property type="match status" value="1"/>
</dbReference>
<evidence type="ECO:0000256" key="3">
    <source>
        <dbReference type="ARBA" id="ARBA00022801"/>
    </source>
</evidence>
<dbReference type="Pfam" id="PF06585">
    <property type="entry name" value="JHBP"/>
    <property type="match status" value="2"/>
</dbReference>
<evidence type="ECO:0000256" key="1">
    <source>
        <dbReference type="ARBA" id="ARBA00007277"/>
    </source>
</evidence>
<dbReference type="InterPro" id="IPR002044">
    <property type="entry name" value="CBM20"/>
</dbReference>
<dbReference type="InterPro" id="IPR017946">
    <property type="entry name" value="PLC-like_Pdiesterase_TIM-brl"/>
</dbReference>
<name>A0A1J1IJK6_9DIPT</name>
<dbReference type="GO" id="GO:0007623">
    <property type="term" value="P:circadian rhythm"/>
    <property type="evidence" value="ECO:0007669"/>
    <property type="project" value="UniProtKB-ARBA"/>
</dbReference>
<dbReference type="SUPFAM" id="SSF51695">
    <property type="entry name" value="PLC-like phosphodiesterases"/>
    <property type="match status" value="1"/>
</dbReference>
<feature type="domain" description="CBM20" evidence="6">
    <location>
        <begin position="30"/>
        <end position="141"/>
    </location>
</feature>
<dbReference type="SMART" id="SM01065">
    <property type="entry name" value="CBM_2"/>
    <property type="match status" value="1"/>
</dbReference>
<dbReference type="Gene3D" id="2.60.40.10">
    <property type="entry name" value="Immunoglobulins"/>
    <property type="match status" value="1"/>
</dbReference>
<dbReference type="Pfam" id="PF25329">
    <property type="entry name" value="C2_GDE1"/>
    <property type="match status" value="1"/>
</dbReference>
<dbReference type="InterPro" id="IPR051578">
    <property type="entry name" value="GDPD"/>
</dbReference>
<evidence type="ECO:0000259" key="7">
    <source>
        <dbReference type="PROSITE" id="PS51704"/>
    </source>
</evidence>
<keyword evidence="3" id="KW-0378">Hydrolase</keyword>
<dbReference type="InterPro" id="IPR013783">
    <property type="entry name" value="Ig-like_fold"/>
</dbReference>
<dbReference type="SUPFAM" id="SSF49452">
    <property type="entry name" value="Starch-binding domain-like"/>
    <property type="match status" value="1"/>
</dbReference>
<dbReference type="STRING" id="568069.A0A1J1IJK6"/>
<keyword evidence="9" id="KW-1185">Reference proteome</keyword>
<evidence type="ECO:0000256" key="2">
    <source>
        <dbReference type="ARBA" id="ARBA00022729"/>
    </source>
</evidence>
<dbReference type="InterPro" id="IPR010562">
    <property type="entry name" value="Haemolymph_juvenile_hormone-bd"/>
</dbReference>
<dbReference type="InterPro" id="IPR057506">
    <property type="entry name" value="C2_GPCPD1"/>
</dbReference>
<dbReference type="FunFam" id="3.20.20.190:FF:000032">
    <property type="entry name" value="Glycerophosphoryl diester phosphodiesterase, putative"/>
    <property type="match status" value="1"/>
</dbReference>
<evidence type="ECO:0000259" key="6">
    <source>
        <dbReference type="PROSITE" id="PS51166"/>
    </source>
</evidence>
<evidence type="ECO:0000313" key="9">
    <source>
        <dbReference type="Proteomes" id="UP000183832"/>
    </source>
</evidence>
<organism evidence="8 9">
    <name type="scientific">Clunio marinus</name>
    <dbReference type="NCBI Taxonomy" id="568069"/>
    <lineage>
        <taxon>Eukaryota</taxon>
        <taxon>Metazoa</taxon>
        <taxon>Ecdysozoa</taxon>
        <taxon>Arthropoda</taxon>
        <taxon>Hexapoda</taxon>
        <taxon>Insecta</taxon>
        <taxon>Pterygota</taxon>
        <taxon>Neoptera</taxon>
        <taxon>Endopterygota</taxon>
        <taxon>Diptera</taxon>
        <taxon>Nematocera</taxon>
        <taxon>Chironomoidea</taxon>
        <taxon>Chironomidae</taxon>
        <taxon>Clunio</taxon>
    </lineage>
</organism>
<dbReference type="InterPro" id="IPR013784">
    <property type="entry name" value="Carb-bd-like_fold"/>
</dbReference>
<comment type="similarity">
    <text evidence="5">Belongs to the TO family.</text>
</comment>
<accession>A0A1J1IJK6</accession>
<dbReference type="GO" id="GO:2001070">
    <property type="term" value="F:starch binding"/>
    <property type="evidence" value="ECO:0007669"/>
    <property type="project" value="InterPro"/>
</dbReference>
<sequence>MERWWYLDNASNGRDKVQKSKKSPSKRSDVITHKKWTFRVLVSQLELNVYEKIALTGDCDELGNWDPDQAVLLNKEEENVWSIQVNIPCDVDVNYRYFVASIDPSNQTSVHVRRFETHINPRTILKSSEPQELSQSETFGVVEGVEKFDKGWLTNETVLELKFFNNPFNLKERLKNRLLFVKLTAMNLRINAESSNLHSVMEESLSNDTRENTNEQPAYAFSEVATLNNDDFNFQRQEQFGRVYQKDDILVFHITVTEPENIAYLIDLYTYKKHSDDSLPPYHFGYHYLLPNLLKKSEGQLELPITCASKHRPLGMMKIEFLKITPLNDPRCDLKMSFIRYWNEKWTGLDVGHRGSGTSFKVTSGGNIRENTIASLKRAAESGADFVEFDVQLSKDLLPVIYHDFHVYVSLKKKATFDAHDMLELPMRELTLEQLKNLKVYHVVEGRSREPKFFDEDLAEHQPFPELSEALTMIDEKTGFNIEIKWAQLLENGLPEDNHSNIDKNLYVDCIVDVVLAKAGKRKIIFSCFDADICVMLRNKQNLYPVMFLTMGQTKKYPKYYNPCCNTIQNGLKFAVANELLGIVAHTEDLLKDITQVNLAKDMGLVIFCWGDDNNCKDTIKFLKDKGLHAIIYDKVDLLIDSKAILPDVIRKCPKSSIDMNDCICKSIELLRNNLANGDFGENFTIPKIEPMFIDEIKMHRGSDFKASFKNLFVAGPSQFVLKNLRANVDNKTFTFDLELPFLEFNGDYSIALKLLVKISGNGKFKGAFKNSIAKVNAVGTPSSSREGFTEFKLVVKLNVDYAYFQMESLLLSSFAASIRVCSRNEPNLNQCIIASVKELQPRLASGQLDPDFVVPALEPLALDNIRMERGQEFKAHFTNLLVTGPSSFNIEKMRVNLDNGTFDFIINIPKLNFVGKYSLKINILLLNIQGKGDMNGSFENSRARVKMHANKYQKNGQTYLKFERFNLKIQIGKHKLHLNNLFNGDPNLGQIGNQFINENSEIFLSEIIPGLEKNLAEIFTKTANEIVETASFDEMFPDIPPTFNV</sequence>
<dbReference type="AlphaFoldDB" id="A0A1J1IJK6"/>
<dbReference type="EMBL" id="CVRI01000054">
    <property type="protein sequence ID" value="CRK99946.1"/>
    <property type="molecule type" value="Genomic_DNA"/>
</dbReference>
<evidence type="ECO:0000313" key="8">
    <source>
        <dbReference type="EMBL" id="CRK99946.1"/>
    </source>
</evidence>
<keyword evidence="4" id="KW-0090">Biological rhythms</keyword>
<dbReference type="GO" id="GO:0047389">
    <property type="term" value="F:glycerophosphocholine phosphodiesterase activity"/>
    <property type="evidence" value="ECO:0007669"/>
    <property type="project" value="TreeGrafter"/>
</dbReference>
<dbReference type="Gene3D" id="3.15.10.30">
    <property type="entry name" value="Haemolymph juvenile hormone binding protein"/>
    <property type="match status" value="2"/>
</dbReference>
<dbReference type="SMART" id="SM00700">
    <property type="entry name" value="JHBP"/>
    <property type="match status" value="2"/>
</dbReference>
<evidence type="ECO:0000256" key="4">
    <source>
        <dbReference type="ARBA" id="ARBA00023108"/>
    </source>
</evidence>
<dbReference type="GO" id="GO:0046475">
    <property type="term" value="P:glycerophospholipid catabolic process"/>
    <property type="evidence" value="ECO:0007669"/>
    <property type="project" value="TreeGrafter"/>
</dbReference>
<dbReference type="Gene3D" id="3.20.20.190">
    <property type="entry name" value="Phosphatidylinositol (PI) phosphodiesterase"/>
    <property type="match status" value="1"/>
</dbReference>
<protein>
    <submittedName>
        <fullName evidence="8">CLUMA_CG013244, isoform A</fullName>
    </submittedName>
</protein>
<dbReference type="OrthoDB" id="1058301at2759"/>